<accession>A0A9P4MZQ9</accession>
<organism evidence="1 2">
    <name type="scientific">Delitschia confertaspora ATCC 74209</name>
    <dbReference type="NCBI Taxonomy" id="1513339"/>
    <lineage>
        <taxon>Eukaryota</taxon>
        <taxon>Fungi</taxon>
        <taxon>Dikarya</taxon>
        <taxon>Ascomycota</taxon>
        <taxon>Pezizomycotina</taxon>
        <taxon>Dothideomycetes</taxon>
        <taxon>Pleosporomycetidae</taxon>
        <taxon>Pleosporales</taxon>
        <taxon>Delitschiaceae</taxon>
        <taxon>Delitschia</taxon>
    </lineage>
</organism>
<evidence type="ECO:0000313" key="2">
    <source>
        <dbReference type="Proteomes" id="UP000799536"/>
    </source>
</evidence>
<dbReference type="EMBL" id="ML993853">
    <property type="protein sequence ID" value="KAF2205538.1"/>
    <property type="molecule type" value="Genomic_DNA"/>
</dbReference>
<reference evidence="1" key="1">
    <citation type="journal article" date="2020" name="Stud. Mycol.">
        <title>101 Dothideomycetes genomes: a test case for predicting lifestyles and emergence of pathogens.</title>
        <authorList>
            <person name="Haridas S."/>
            <person name="Albert R."/>
            <person name="Binder M."/>
            <person name="Bloem J."/>
            <person name="Labutti K."/>
            <person name="Salamov A."/>
            <person name="Andreopoulos B."/>
            <person name="Baker S."/>
            <person name="Barry K."/>
            <person name="Bills G."/>
            <person name="Bluhm B."/>
            <person name="Cannon C."/>
            <person name="Castanera R."/>
            <person name="Culley D."/>
            <person name="Daum C."/>
            <person name="Ezra D."/>
            <person name="Gonzalez J."/>
            <person name="Henrissat B."/>
            <person name="Kuo A."/>
            <person name="Liang C."/>
            <person name="Lipzen A."/>
            <person name="Lutzoni F."/>
            <person name="Magnuson J."/>
            <person name="Mondo S."/>
            <person name="Nolan M."/>
            <person name="Ohm R."/>
            <person name="Pangilinan J."/>
            <person name="Park H.-J."/>
            <person name="Ramirez L."/>
            <person name="Alfaro M."/>
            <person name="Sun H."/>
            <person name="Tritt A."/>
            <person name="Yoshinaga Y."/>
            <person name="Zwiers L.-H."/>
            <person name="Turgeon B."/>
            <person name="Goodwin S."/>
            <person name="Spatafora J."/>
            <person name="Crous P."/>
            <person name="Grigoriev I."/>
        </authorList>
    </citation>
    <scope>NUCLEOTIDE SEQUENCE</scope>
    <source>
        <strain evidence="1">ATCC 74209</strain>
    </source>
</reference>
<keyword evidence="2" id="KW-1185">Reference proteome</keyword>
<sequence length="288" mass="31711">MSAASASLGVHEDHSDHAIVLALDQLQFRPVNRAQVTTSFSLRAIRYVTRNDTLALSLDRLTLNLPACGPTMSLSFSRYVADISGSMLDLDLGPLVLPEARVFTTSLGSSRLVRDVSRTHAVDLRFGWLAVPAPSLRQTGPSSSLRVVPDTSIDGTLDLDLSQSIRHIFLGKVLGTPTIAGARNYHHCHPIPQYYGNRFRRLTIRTACLLPPRLVGSHQVFRERLSEVAAMDVESGKYFLKDTKLSSKLEIHDALQALEPNAAEVHKLVEEKLPCRAPSLPTQNFRTG</sequence>
<comment type="caution">
    <text evidence="1">The sequence shown here is derived from an EMBL/GenBank/DDBJ whole genome shotgun (WGS) entry which is preliminary data.</text>
</comment>
<gene>
    <name evidence="1" type="ORF">GQ43DRAFT_468025</name>
</gene>
<name>A0A9P4MZQ9_9PLEO</name>
<dbReference type="Proteomes" id="UP000799536">
    <property type="component" value="Unassembled WGS sequence"/>
</dbReference>
<evidence type="ECO:0000313" key="1">
    <source>
        <dbReference type="EMBL" id="KAF2205538.1"/>
    </source>
</evidence>
<protein>
    <submittedName>
        <fullName evidence="1">Uncharacterized protein</fullName>
    </submittedName>
</protein>
<proteinExistence type="predicted"/>
<dbReference type="AlphaFoldDB" id="A0A9P4MZQ9"/>